<gene>
    <name evidence="4" type="ORF">CYBJADRAFT_173837</name>
</gene>
<sequence>MSKVPVPRSRLAHDSPPVKSRKALDEVTEKINHSPKFRRKLDRSEAEDEDGDEGEMTGAVHKMEIQKTRRVHRTSGIPMLHSSQLPQQIKDRVRSLSEASSGLKLRDREPNTSRFALVSTQAHQSKRPWATRDSNLELRLNKLVQVEQEKIRELDKKIKDARHQNEGCEKQKTCLMRNISRLKTEISNTEVGIINIDEKMESMKLVMEKEKAHEEHMVTLKLKEAQNQMHRELDEFKSMMEQELQTVKDYKDEESQAEIVKLKRELDEISDKASHLRQVRENRIQQERESLQLKLDDVVTAEQKKGEQITQRIEDKMTLFTEQNEELGKVQEAIKSITDRIKSIESENAYQMDIRSNFTQSHDELISKINTLQVESDSVDSKLATITQQKNDVHKEYQNALQKLCKERHFRRKIENSIEDIVGKHRVYVQVPTGSHVEDVETDPSLQQLVLDDGSYYQFNKVFIKGDEMMYQETCSLMENLFNGCNVSLLLIGDDDNTSNLLGSMVNSCWDLIQDVEHKFKQRGWNFDYSVQSVKVDPNGVFDLFDSSPCAVKVENRSVMMSTEPREFTKVREPCNDPDSSTLMKLTLKSRKGERNISSNAYFLDLTRIDALPLVSKAIDKVQLLRFGTLEFENPMYQLVHQLYSNTKVITMINVDRVDNEKWLDLGQYVQTVDVVPVNRVYSK</sequence>
<organism evidence="4 5">
    <name type="scientific">Cyberlindnera jadinii (strain ATCC 18201 / CBS 1600 / BCRC 20928 / JCM 3617 / NBRC 0987 / NRRL Y-1542)</name>
    <name type="common">Torula yeast</name>
    <name type="synonym">Candida utilis</name>
    <dbReference type="NCBI Taxonomy" id="983966"/>
    <lineage>
        <taxon>Eukaryota</taxon>
        <taxon>Fungi</taxon>
        <taxon>Dikarya</taxon>
        <taxon>Ascomycota</taxon>
        <taxon>Saccharomycotina</taxon>
        <taxon>Saccharomycetes</taxon>
        <taxon>Phaffomycetales</taxon>
        <taxon>Phaffomycetaceae</taxon>
        <taxon>Cyberlindnera</taxon>
    </lineage>
</organism>
<keyword evidence="1" id="KW-0175">Coiled coil</keyword>
<feature type="domain" description="Spindle pole body-associated protein Vik1/Cik1 microtubule binding" evidence="3">
    <location>
        <begin position="406"/>
        <end position="544"/>
    </location>
</feature>
<feature type="compositionally biased region" description="Acidic residues" evidence="2">
    <location>
        <begin position="45"/>
        <end position="55"/>
    </location>
</feature>
<evidence type="ECO:0000313" key="4">
    <source>
        <dbReference type="EMBL" id="ODV72833.1"/>
    </source>
</evidence>
<feature type="region of interest" description="Disordered" evidence="2">
    <location>
        <begin position="1"/>
        <end position="55"/>
    </location>
</feature>
<dbReference type="GO" id="GO:0008017">
    <property type="term" value="F:microtubule binding"/>
    <property type="evidence" value="ECO:0007669"/>
    <property type="project" value="InterPro"/>
</dbReference>
<dbReference type="AlphaFoldDB" id="A0A1E4S008"/>
<evidence type="ECO:0000256" key="1">
    <source>
        <dbReference type="SAM" id="Coils"/>
    </source>
</evidence>
<keyword evidence="5" id="KW-1185">Reference proteome</keyword>
<name>A0A1E4S008_CYBJN</name>
<protein>
    <recommendedName>
        <fullName evidence="3">Spindle pole body-associated protein Vik1/Cik1 microtubule binding domain-containing protein</fullName>
    </recommendedName>
</protein>
<evidence type="ECO:0000256" key="2">
    <source>
        <dbReference type="SAM" id="MobiDB-lite"/>
    </source>
</evidence>
<feature type="compositionally biased region" description="Basic and acidic residues" evidence="2">
    <location>
        <begin position="22"/>
        <end position="32"/>
    </location>
</feature>
<feature type="coiled-coil region" evidence="1">
    <location>
        <begin position="222"/>
        <end position="279"/>
    </location>
</feature>
<accession>A0A1E4S008</accession>
<dbReference type="Pfam" id="PF16796">
    <property type="entry name" value="Microtub_bd"/>
    <property type="match status" value="1"/>
</dbReference>
<proteinExistence type="predicted"/>
<evidence type="ECO:0000259" key="3">
    <source>
        <dbReference type="Pfam" id="PF16796"/>
    </source>
</evidence>
<evidence type="ECO:0000313" key="5">
    <source>
        <dbReference type="Proteomes" id="UP000094389"/>
    </source>
</evidence>
<dbReference type="OrthoDB" id="3981029at2759"/>
<dbReference type="STRING" id="983966.A0A1E4S008"/>
<dbReference type="SUPFAM" id="SSF52540">
    <property type="entry name" value="P-loop containing nucleoside triphosphate hydrolases"/>
    <property type="match status" value="1"/>
</dbReference>
<reference evidence="4 5" key="1">
    <citation type="journal article" date="2016" name="Proc. Natl. Acad. Sci. U.S.A.">
        <title>Comparative genomics of biotechnologically important yeasts.</title>
        <authorList>
            <person name="Riley R."/>
            <person name="Haridas S."/>
            <person name="Wolfe K.H."/>
            <person name="Lopes M.R."/>
            <person name="Hittinger C.T."/>
            <person name="Goeker M."/>
            <person name="Salamov A.A."/>
            <person name="Wisecaver J.H."/>
            <person name="Long T.M."/>
            <person name="Calvey C.H."/>
            <person name="Aerts A.L."/>
            <person name="Barry K.W."/>
            <person name="Choi C."/>
            <person name="Clum A."/>
            <person name="Coughlan A.Y."/>
            <person name="Deshpande S."/>
            <person name="Douglass A.P."/>
            <person name="Hanson S.J."/>
            <person name="Klenk H.-P."/>
            <person name="LaButti K.M."/>
            <person name="Lapidus A."/>
            <person name="Lindquist E.A."/>
            <person name="Lipzen A.M."/>
            <person name="Meier-Kolthoff J.P."/>
            <person name="Ohm R.A."/>
            <person name="Otillar R.P."/>
            <person name="Pangilinan J.L."/>
            <person name="Peng Y."/>
            <person name="Rokas A."/>
            <person name="Rosa C.A."/>
            <person name="Scheuner C."/>
            <person name="Sibirny A.A."/>
            <person name="Slot J.C."/>
            <person name="Stielow J.B."/>
            <person name="Sun H."/>
            <person name="Kurtzman C.P."/>
            <person name="Blackwell M."/>
            <person name="Grigoriev I.V."/>
            <person name="Jeffries T.W."/>
        </authorList>
    </citation>
    <scope>NUCLEOTIDE SEQUENCE [LARGE SCALE GENOMIC DNA]</scope>
    <source>
        <strain evidence="5">ATCC 18201 / CBS 1600 / BCRC 20928 / JCM 3617 / NBRC 0987 / NRRL Y-1542</strain>
    </source>
</reference>
<dbReference type="GeneID" id="30990903"/>
<dbReference type="EMBL" id="KV453933">
    <property type="protein sequence ID" value="ODV72833.1"/>
    <property type="molecule type" value="Genomic_DNA"/>
</dbReference>
<dbReference type="InterPro" id="IPR031852">
    <property type="entry name" value="Vik1/Cik1_MT-bd"/>
</dbReference>
<dbReference type="InterPro" id="IPR027417">
    <property type="entry name" value="P-loop_NTPase"/>
</dbReference>
<dbReference type="RefSeq" id="XP_020069872.1">
    <property type="nucleotide sequence ID" value="XM_020216507.1"/>
</dbReference>
<dbReference type="Proteomes" id="UP000094389">
    <property type="component" value="Unassembled WGS sequence"/>
</dbReference>
<feature type="coiled-coil region" evidence="1">
    <location>
        <begin position="144"/>
        <end position="171"/>
    </location>
</feature>